<comment type="caution">
    <text evidence="2">The sequence shown here is derived from an EMBL/GenBank/DDBJ whole genome shotgun (WGS) entry which is preliminary data.</text>
</comment>
<dbReference type="OrthoDB" id="5855855at2759"/>
<evidence type="ECO:0000313" key="3">
    <source>
        <dbReference type="Proteomes" id="UP000298663"/>
    </source>
</evidence>
<dbReference type="AlphaFoldDB" id="A0A4U8UND6"/>
<keyword evidence="1" id="KW-0732">Signal</keyword>
<dbReference type="CDD" id="cd23533">
    <property type="entry name" value="TFP_LU_ECD_BMPR2_like"/>
    <property type="match status" value="1"/>
</dbReference>
<sequence length="143" mass="15829">MSSSAVFSSIALLLVAVLAVSFAGRVIRVADDDSYQKYMGRSSNYNSKHVRDYEPKPVRSVRCATGLNSFELCKANSIHYDNDVSCFAVWFGNQTFQGCFPNSRSALNQCRENRCESTPSKSGINFCCCFGDDCNQNFISVSP</sequence>
<gene>
    <name evidence="2" type="ORF">L596_001472</name>
</gene>
<evidence type="ECO:0000256" key="1">
    <source>
        <dbReference type="SAM" id="SignalP"/>
    </source>
</evidence>
<organism evidence="2 3">
    <name type="scientific">Steinernema carpocapsae</name>
    <name type="common">Entomopathogenic nematode</name>
    <dbReference type="NCBI Taxonomy" id="34508"/>
    <lineage>
        <taxon>Eukaryota</taxon>
        <taxon>Metazoa</taxon>
        <taxon>Ecdysozoa</taxon>
        <taxon>Nematoda</taxon>
        <taxon>Chromadorea</taxon>
        <taxon>Rhabditida</taxon>
        <taxon>Tylenchina</taxon>
        <taxon>Panagrolaimomorpha</taxon>
        <taxon>Strongyloidoidea</taxon>
        <taxon>Steinernematidae</taxon>
        <taxon>Steinernema</taxon>
    </lineage>
</organism>
<keyword evidence="3" id="KW-1185">Reference proteome</keyword>
<dbReference type="Gene3D" id="2.10.60.10">
    <property type="entry name" value="CD59"/>
    <property type="match status" value="1"/>
</dbReference>
<proteinExistence type="predicted"/>
<feature type="signal peptide" evidence="1">
    <location>
        <begin position="1"/>
        <end position="23"/>
    </location>
</feature>
<reference evidence="2 3" key="1">
    <citation type="journal article" date="2015" name="Genome Biol.">
        <title>Comparative genomics of Steinernema reveals deeply conserved gene regulatory networks.</title>
        <authorList>
            <person name="Dillman A.R."/>
            <person name="Macchietto M."/>
            <person name="Porter C.F."/>
            <person name="Rogers A."/>
            <person name="Williams B."/>
            <person name="Antoshechkin I."/>
            <person name="Lee M.M."/>
            <person name="Goodwin Z."/>
            <person name="Lu X."/>
            <person name="Lewis E.E."/>
            <person name="Goodrich-Blair H."/>
            <person name="Stock S.P."/>
            <person name="Adams B.J."/>
            <person name="Sternberg P.W."/>
            <person name="Mortazavi A."/>
        </authorList>
    </citation>
    <scope>NUCLEOTIDE SEQUENCE [LARGE SCALE GENOMIC DNA]</scope>
    <source>
        <strain evidence="2 3">ALL</strain>
    </source>
</reference>
<protein>
    <submittedName>
        <fullName evidence="2">Uncharacterized protein</fullName>
    </submittedName>
</protein>
<dbReference type="SUPFAM" id="SSF57302">
    <property type="entry name" value="Snake toxin-like"/>
    <property type="match status" value="1"/>
</dbReference>
<reference evidence="2 3" key="2">
    <citation type="journal article" date="2019" name="G3 (Bethesda)">
        <title>Hybrid Assembly of the Genome of the Entomopathogenic Nematode Steinernema carpocapsae Identifies the X-Chromosome.</title>
        <authorList>
            <person name="Serra L."/>
            <person name="Macchietto M."/>
            <person name="Macias-Munoz A."/>
            <person name="McGill C.J."/>
            <person name="Rodriguez I.M."/>
            <person name="Rodriguez B."/>
            <person name="Murad R."/>
            <person name="Mortazavi A."/>
        </authorList>
    </citation>
    <scope>NUCLEOTIDE SEQUENCE [LARGE SCALE GENOMIC DNA]</scope>
    <source>
        <strain evidence="2 3">ALL</strain>
    </source>
</reference>
<dbReference type="Proteomes" id="UP000298663">
    <property type="component" value="Chromosome X"/>
</dbReference>
<name>A0A4U8UND6_STECR</name>
<accession>A0A4U8UND6</accession>
<evidence type="ECO:0000313" key="2">
    <source>
        <dbReference type="EMBL" id="TMS33775.1"/>
    </source>
</evidence>
<dbReference type="EMBL" id="CM016762">
    <property type="protein sequence ID" value="TMS33775.1"/>
    <property type="molecule type" value="Genomic_DNA"/>
</dbReference>
<dbReference type="EMBL" id="AZBU02000001">
    <property type="protein sequence ID" value="TMS33775.1"/>
    <property type="molecule type" value="Genomic_DNA"/>
</dbReference>
<dbReference type="InterPro" id="IPR045860">
    <property type="entry name" value="Snake_toxin-like_sf"/>
</dbReference>
<feature type="chain" id="PRO_5020889837" evidence="1">
    <location>
        <begin position="24"/>
        <end position="143"/>
    </location>
</feature>
<dbReference type="STRING" id="34508.A0A4U8UND6"/>